<comment type="caution">
    <text evidence="1">The sequence shown here is derived from an EMBL/GenBank/DDBJ whole genome shotgun (WGS) entry which is preliminary data.</text>
</comment>
<accession>A0AA38CU90</accession>
<sequence length="238" mass="24566">MVPRPPALVERVELEPRVVGRETGRPQHGADTGAAQVERAHGLRHAGGLRTEVVRLGLEREVEAVALDVGVGVLEHPQVGGVTGGDRGAQVVVEVHDAVADGGGAAHQRDALGGEVAEVDGPAAVGPADRDRDVLRAQRRSARVPLAQHAEPPHEVAPAVAARRPVVRSDGEVNLAPGPADLLRDLDAGGTGTHDEDPAGRELVGVAVVARVQLEEVGVGRDERGTAGFWNAPVAATT</sequence>
<reference evidence="1" key="1">
    <citation type="journal article" date="2014" name="Int. J. Syst. Evol. Microbiol.">
        <title>Complete genome sequence of Corynebacterium casei LMG S-19264T (=DSM 44701T), isolated from a smear-ripened cheese.</title>
        <authorList>
            <consortium name="US DOE Joint Genome Institute (JGI-PGF)"/>
            <person name="Walter F."/>
            <person name="Albersmeier A."/>
            <person name="Kalinowski J."/>
            <person name="Ruckert C."/>
        </authorList>
    </citation>
    <scope>NUCLEOTIDE SEQUENCE</scope>
    <source>
        <strain evidence="1">NBRC 112290</strain>
    </source>
</reference>
<evidence type="ECO:0000313" key="1">
    <source>
        <dbReference type="EMBL" id="GMA32559.1"/>
    </source>
</evidence>
<proteinExistence type="predicted"/>
<protein>
    <submittedName>
        <fullName evidence="1">Uncharacterized protein</fullName>
    </submittedName>
</protein>
<organism evidence="1 2">
    <name type="scientific">Litorihabitans aurantiacus</name>
    <dbReference type="NCBI Taxonomy" id="1930061"/>
    <lineage>
        <taxon>Bacteria</taxon>
        <taxon>Bacillati</taxon>
        <taxon>Actinomycetota</taxon>
        <taxon>Actinomycetes</taxon>
        <taxon>Micrococcales</taxon>
        <taxon>Beutenbergiaceae</taxon>
        <taxon>Litorihabitans</taxon>
    </lineage>
</organism>
<dbReference type="AlphaFoldDB" id="A0AA38CU90"/>
<reference evidence="1" key="2">
    <citation type="submission" date="2023-02" db="EMBL/GenBank/DDBJ databases">
        <authorList>
            <person name="Sun Q."/>
            <person name="Mori K."/>
        </authorList>
    </citation>
    <scope>NUCLEOTIDE SEQUENCE</scope>
    <source>
        <strain evidence="1">NBRC 112290</strain>
    </source>
</reference>
<keyword evidence="2" id="KW-1185">Reference proteome</keyword>
<dbReference type="EMBL" id="BSUM01000001">
    <property type="protein sequence ID" value="GMA32559.1"/>
    <property type="molecule type" value="Genomic_DNA"/>
</dbReference>
<dbReference type="Proteomes" id="UP001157161">
    <property type="component" value="Unassembled WGS sequence"/>
</dbReference>
<gene>
    <name evidence="1" type="ORF">GCM10025875_25510</name>
</gene>
<evidence type="ECO:0000313" key="2">
    <source>
        <dbReference type="Proteomes" id="UP001157161"/>
    </source>
</evidence>
<name>A0AA38CU90_9MICO</name>